<keyword evidence="6" id="KW-1185">Reference proteome</keyword>
<dbReference type="Pfam" id="PF03737">
    <property type="entry name" value="RraA-like"/>
    <property type="match status" value="1"/>
</dbReference>
<dbReference type="Gene3D" id="3.50.30.40">
    <property type="entry name" value="Ribonuclease E inhibitor RraA/RraA-like"/>
    <property type="match status" value="1"/>
</dbReference>
<proteinExistence type="predicted"/>
<dbReference type="Proteomes" id="UP001172083">
    <property type="component" value="Unassembled WGS sequence"/>
</dbReference>
<protein>
    <recommendedName>
        <fullName evidence="2">Putative 4-hydroxy-4-methyl-2-oxoglutarate aldolase</fullName>
    </recommendedName>
    <alternativeName>
        <fullName evidence="3">Regulator of ribonuclease activity homolog</fullName>
    </alternativeName>
    <alternativeName>
        <fullName evidence="4">RraA-like protein</fullName>
    </alternativeName>
</protein>
<gene>
    <name evidence="5" type="ORF">QQ020_32085</name>
</gene>
<sequence length="230" mass="25461">MEEWKNDKALFELIRKDLFTAVIGDIMDKMGYLHQFLPPKVQPLRDDMMVVGRAMTVLEADTFEKHNPNSLNPTMSQDFGLMLEALDDLKEDEVYICTGASPTYALWGELMSTRAKILGAAGAVINGYSRDTKGILALNFATFSYGKYAQDQGPRGKVIDFRCPIEIEGVIINNGDIVVGDIDGVCIVPQNIEAEVINKALEKARGEKTVSIAINKGMSARESWDTYGIM</sequence>
<evidence type="ECO:0000256" key="3">
    <source>
        <dbReference type="ARBA" id="ARBA00029596"/>
    </source>
</evidence>
<dbReference type="RefSeq" id="WP_346762091.1">
    <property type="nucleotide sequence ID" value="NZ_JAUJEB010000010.1"/>
</dbReference>
<dbReference type="InterPro" id="IPR036704">
    <property type="entry name" value="RraA/RraA-like_sf"/>
</dbReference>
<comment type="cofactor">
    <cofactor evidence="1">
        <name>a divalent metal cation</name>
        <dbReference type="ChEBI" id="CHEBI:60240"/>
    </cofactor>
</comment>
<accession>A0ABT8LG32</accession>
<name>A0ABT8LG32_9BACT</name>
<evidence type="ECO:0000256" key="2">
    <source>
        <dbReference type="ARBA" id="ARBA00016549"/>
    </source>
</evidence>
<dbReference type="PANTHER" id="PTHR33254:SF4">
    <property type="entry name" value="4-HYDROXY-4-METHYL-2-OXOGLUTARATE ALDOLASE 3-RELATED"/>
    <property type="match status" value="1"/>
</dbReference>
<dbReference type="CDD" id="cd16841">
    <property type="entry name" value="RraA_family"/>
    <property type="match status" value="1"/>
</dbReference>
<dbReference type="PANTHER" id="PTHR33254">
    <property type="entry name" value="4-HYDROXY-4-METHYL-2-OXOGLUTARATE ALDOLASE 3-RELATED"/>
    <property type="match status" value="1"/>
</dbReference>
<evidence type="ECO:0000313" key="5">
    <source>
        <dbReference type="EMBL" id="MDN5216754.1"/>
    </source>
</evidence>
<dbReference type="InterPro" id="IPR005493">
    <property type="entry name" value="RraA/RraA-like"/>
</dbReference>
<dbReference type="EMBL" id="JAUJEB010000010">
    <property type="protein sequence ID" value="MDN5216754.1"/>
    <property type="molecule type" value="Genomic_DNA"/>
</dbReference>
<evidence type="ECO:0000256" key="1">
    <source>
        <dbReference type="ARBA" id="ARBA00001968"/>
    </source>
</evidence>
<organism evidence="5 6">
    <name type="scientific">Agaribacillus aureus</name>
    <dbReference type="NCBI Taxonomy" id="3051825"/>
    <lineage>
        <taxon>Bacteria</taxon>
        <taxon>Pseudomonadati</taxon>
        <taxon>Bacteroidota</taxon>
        <taxon>Cytophagia</taxon>
        <taxon>Cytophagales</taxon>
        <taxon>Splendidivirgaceae</taxon>
        <taxon>Agaribacillus</taxon>
    </lineage>
</organism>
<reference evidence="5" key="1">
    <citation type="submission" date="2023-06" db="EMBL/GenBank/DDBJ databases">
        <title>Genomic of Agaribacillus aureum.</title>
        <authorList>
            <person name="Wang G."/>
        </authorList>
    </citation>
    <scope>NUCLEOTIDE SEQUENCE</scope>
    <source>
        <strain evidence="5">BMA12</strain>
    </source>
</reference>
<dbReference type="SUPFAM" id="SSF89562">
    <property type="entry name" value="RraA-like"/>
    <property type="match status" value="1"/>
</dbReference>
<evidence type="ECO:0000313" key="6">
    <source>
        <dbReference type="Proteomes" id="UP001172083"/>
    </source>
</evidence>
<comment type="caution">
    <text evidence="5">The sequence shown here is derived from an EMBL/GenBank/DDBJ whole genome shotgun (WGS) entry which is preliminary data.</text>
</comment>
<evidence type="ECO:0000256" key="4">
    <source>
        <dbReference type="ARBA" id="ARBA00030169"/>
    </source>
</evidence>